<accession>A0ABX1I5W6</accession>
<dbReference type="PANTHER" id="PTHR30050:SF5">
    <property type="entry name" value="DNAA REGULATORY INACTIVATOR HDA"/>
    <property type="match status" value="1"/>
</dbReference>
<keyword evidence="4" id="KW-1185">Reference proteome</keyword>
<evidence type="ECO:0000313" key="4">
    <source>
        <dbReference type="Proteomes" id="UP000740754"/>
    </source>
</evidence>
<dbReference type="InterPro" id="IPR013317">
    <property type="entry name" value="DnaA_dom"/>
</dbReference>
<protein>
    <submittedName>
        <fullName evidence="3">DnaA regulatory inactivator Hda</fullName>
    </submittedName>
</protein>
<dbReference type="Proteomes" id="UP000740754">
    <property type="component" value="Unassembled WGS sequence"/>
</dbReference>
<proteinExistence type="predicted"/>
<evidence type="ECO:0000259" key="2">
    <source>
        <dbReference type="Pfam" id="PF22688"/>
    </source>
</evidence>
<dbReference type="Pfam" id="PF00308">
    <property type="entry name" value="Bac_DnaA"/>
    <property type="match status" value="1"/>
</dbReference>
<dbReference type="Gene3D" id="1.10.8.60">
    <property type="match status" value="1"/>
</dbReference>
<organism evidence="3 4">
    <name type="scientific">Marichromatium bheemlicum</name>
    <dbReference type="NCBI Taxonomy" id="365339"/>
    <lineage>
        <taxon>Bacteria</taxon>
        <taxon>Pseudomonadati</taxon>
        <taxon>Pseudomonadota</taxon>
        <taxon>Gammaproteobacteria</taxon>
        <taxon>Chromatiales</taxon>
        <taxon>Chromatiaceae</taxon>
        <taxon>Marichromatium</taxon>
    </lineage>
</organism>
<dbReference type="InterPro" id="IPR055199">
    <property type="entry name" value="Hda_lid"/>
</dbReference>
<feature type="domain" description="Hda lid" evidence="2">
    <location>
        <begin position="168"/>
        <end position="230"/>
    </location>
</feature>
<dbReference type="InterPro" id="IPR017788">
    <property type="entry name" value="Hda"/>
</dbReference>
<evidence type="ECO:0000259" key="1">
    <source>
        <dbReference type="Pfam" id="PF00308"/>
    </source>
</evidence>
<reference evidence="3 4" key="1">
    <citation type="submission" date="2020-04" db="EMBL/GenBank/DDBJ databases">
        <title>Draft Whole-Genome sequence of Marichromatium bheemlicum DSM 18632, type strain.</title>
        <authorList>
            <person name="Kyndt J.A."/>
            <person name="Meyer T.E."/>
        </authorList>
    </citation>
    <scope>NUCLEOTIDE SEQUENCE [LARGE SCALE GENOMIC DNA]</scope>
    <source>
        <strain evidence="3 4">DSM 18632</strain>
    </source>
</reference>
<evidence type="ECO:0000313" key="3">
    <source>
        <dbReference type="EMBL" id="NKN32566.1"/>
    </source>
</evidence>
<dbReference type="Pfam" id="PF22688">
    <property type="entry name" value="Hda_lid"/>
    <property type="match status" value="1"/>
</dbReference>
<dbReference type="PANTHER" id="PTHR30050">
    <property type="entry name" value="CHROMOSOMAL REPLICATION INITIATOR PROTEIN DNAA"/>
    <property type="match status" value="1"/>
</dbReference>
<comment type="caution">
    <text evidence="3">The sequence shown here is derived from an EMBL/GenBank/DDBJ whole genome shotgun (WGS) entry which is preliminary data.</text>
</comment>
<dbReference type="EMBL" id="JAAXKX010000004">
    <property type="protein sequence ID" value="NKN32566.1"/>
    <property type="molecule type" value="Genomic_DNA"/>
</dbReference>
<dbReference type="NCBIfam" id="TIGR03420">
    <property type="entry name" value="DnaA_homol_Hda"/>
    <property type="match status" value="1"/>
</dbReference>
<gene>
    <name evidence="3" type="primary">hda</name>
    <name evidence="3" type="ORF">HF203_04955</name>
</gene>
<dbReference type="SUPFAM" id="SSF52540">
    <property type="entry name" value="P-loop containing nucleoside triphosphate hydrolases"/>
    <property type="match status" value="1"/>
</dbReference>
<sequence length="234" mass="25917">MTRPTPQLHLAIELEREPTLAEYLPGPNAEAVAAITRLARGDGEPFVFLCGAPGTGKTHLLQAACLEANARRALAHYLPLSTPGLAPSLLDDLERLDLIAIDDIDAVAADRDWESALFGLFNRLRERGRRLLAAARQPPERLALGLADLRSRLQWGPCYRLLGLSDRDCERLLATSATHRGLVLGPALVRYIMHYHARDPGSLLELIGRIDAASLREQRQPTIPMLRRLLREHA</sequence>
<dbReference type="InterPro" id="IPR027417">
    <property type="entry name" value="P-loop_NTPase"/>
</dbReference>
<dbReference type="RefSeq" id="WP_168667206.1">
    <property type="nucleotide sequence ID" value="NZ_JAAXKX010000004.1"/>
</dbReference>
<dbReference type="Gene3D" id="3.40.50.300">
    <property type="entry name" value="P-loop containing nucleotide triphosphate hydrolases"/>
    <property type="match status" value="1"/>
</dbReference>
<feature type="domain" description="Chromosomal replication initiator protein DnaA ATPAse" evidence="1">
    <location>
        <begin position="92"/>
        <end position="156"/>
    </location>
</feature>
<name>A0ABX1I5W6_9GAMM</name>